<dbReference type="SUPFAM" id="SSF51905">
    <property type="entry name" value="FAD/NAD(P)-binding domain"/>
    <property type="match status" value="1"/>
</dbReference>
<protein>
    <submittedName>
        <fullName evidence="4">2-polyprenyl-6-methoxyphenol hydroxylase-like FAD-dependent oxidoreductase</fullName>
    </submittedName>
</protein>
<dbReference type="Proteomes" id="UP000541535">
    <property type="component" value="Unassembled WGS sequence"/>
</dbReference>
<evidence type="ECO:0000256" key="2">
    <source>
        <dbReference type="ARBA" id="ARBA00023027"/>
    </source>
</evidence>
<dbReference type="InterPro" id="IPR036188">
    <property type="entry name" value="FAD/NAD-bd_sf"/>
</dbReference>
<keyword evidence="2" id="KW-0520">NAD</keyword>
<dbReference type="PANTHER" id="PTHR43476:SF4">
    <property type="entry name" value="BLR0106 PROTEIN"/>
    <property type="match status" value="1"/>
</dbReference>
<organism evidence="4 5">
    <name type="scientific">Pseudoduganella violacea</name>
    <dbReference type="NCBI Taxonomy" id="1715466"/>
    <lineage>
        <taxon>Bacteria</taxon>
        <taxon>Pseudomonadati</taxon>
        <taxon>Pseudomonadota</taxon>
        <taxon>Betaproteobacteria</taxon>
        <taxon>Burkholderiales</taxon>
        <taxon>Oxalobacteraceae</taxon>
        <taxon>Telluria group</taxon>
        <taxon>Pseudoduganella</taxon>
    </lineage>
</organism>
<dbReference type="Pfam" id="PF01494">
    <property type="entry name" value="FAD_binding_3"/>
    <property type="match status" value="1"/>
</dbReference>
<dbReference type="InterPro" id="IPR050631">
    <property type="entry name" value="PheA/TfdB_FAD_monoxygenase"/>
</dbReference>
<dbReference type="PRINTS" id="PR00420">
    <property type="entry name" value="RNGMNOXGNASE"/>
</dbReference>
<dbReference type="InterPro" id="IPR002938">
    <property type="entry name" value="FAD-bd"/>
</dbReference>
<keyword evidence="1" id="KW-0560">Oxidoreductase</keyword>
<dbReference type="RefSeq" id="WP_183439507.1">
    <property type="nucleotide sequence ID" value="NZ_JACHXD010000001.1"/>
</dbReference>
<dbReference type="PANTHER" id="PTHR43476">
    <property type="entry name" value="3-(3-HYDROXY-PHENYL)PROPIONATE/3-HYDROXYCINNAMIC ACID HYDROXYLASE"/>
    <property type="match status" value="1"/>
</dbReference>
<reference evidence="4 5" key="1">
    <citation type="submission" date="2020-08" db="EMBL/GenBank/DDBJ databases">
        <title>Genomic Encyclopedia of Type Strains, Phase III (KMG-III): the genomes of soil and plant-associated and newly described type strains.</title>
        <authorList>
            <person name="Whitman W."/>
        </authorList>
    </citation>
    <scope>NUCLEOTIDE SEQUENCE [LARGE SCALE GENOMIC DNA]</scope>
    <source>
        <strain evidence="4 5">CECT 8897</strain>
    </source>
</reference>
<comment type="caution">
    <text evidence="4">The sequence shown here is derived from an EMBL/GenBank/DDBJ whole genome shotgun (WGS) entry which is preliminary data.</text>
</comment>
<evidence type="ECO:0000313" key="4">
    <source>
        <dbReference type="EMBL" id="MBB3117578.1"/>
    </source>
</evidence>
<evidence type="ECO:0000259" key="3">
    <source>
        <dbReference type="Pfam" id="PF01494"/>
    </source>
</evidence>
<dbReference type="Gene3D" id="3.30.9.20">
    <property type="match status" value="1"/>
</dbReference>
<dbReference type="AlphaFoldDB" id="A0A7W5FSV9"/>
<feature type="domain" description="FAD-binding" evidence="3">
    <location>
        <begin position="130"/>
        <end position="322"/>
    </location>
</feature>
<evidence type="ECO:0000313" key="5">
    <source>
        <dbReference type="Proteomes" id="UP000541535"/>
    </source>
</evidence>
<keyword evidence="5" id="KW-1185">Reference proteome</keyword>
<dbReference type="Gene3D" id="3.50.50.60">
    <property type="entry name" value="FAD/NAD(P)-binding domain"/>
    <property type="match status" value="1"/>
</dbReference>
<dbReference type="GO" id="GO:0071949">
    <property type="term" value="F:FAD binding"/>
    <property type="evidence" value="ECO:0007669"/>
    <property type="project" value="InterPro"/>
</dbReference>
<name>A0A7W5FSV9_9BURK</name>
<sequence length="358" mass="39308">MKIACIGGGVAALYFAIAMKRRQPAAAIDIFERDSADRNSGWGIILREPMLEAMRRMDEASHAAILARAVSWDQIEIRHKGEVNLLSNQFGRSTGRHALVEVLRARAVELGCRIHYSSPASAADLAGGYQLLVGSDGIKSGCREQIGAAAPIVRVQSANRFIWLGCDKAFDRMVFDFQQTTHGPVWVHAYPFSADKSTFVVECAQQTFDGFGFGRRALSADLARLEGIFASLLGDASLTSLSDAPHEWRQFEQIRCDALHHEQMVLIGDAAHTAHFSIGSGTRLAVEDAIALADSLHQGGALPEALARYQRQRSEAVDSIQQQALHSMQWFDRIIEHYSLPLAAFSRAFLFRSLGQAA</sequence>
<gene>
    <name evidence="4" type="ORF">FHS03_000597</name>
</gene>
<dbReference type="EMBL" id="JACHXD010000001">
    <property type="protein sequence ID" value="MBB3117578.1"/>
    <property type="molecule type" value="Genomic_DNA"/>
</dbReference>
<dbReference type="GO" id="GO:0016491">
    <property type="term" value="F:oxidoreductase activity"/>
    <property type="evidence" value="ECO:0007669"/>
    <property type="project" value="UniProtKB-KW"/>
</dbReference>
<proteinExistence type="predicted"/>
<evidence type="ECO:0000256" key="1">
    <source>
        <dbReference type="ARBA" id="ARBA00023002"/>
    </source>
</evidence>
<accession>A0A7W5FSV9</accession>